<dbReference type="SUPFAM" id="SSF48340">
    <property type="entry name" value="Interferon-induced guanylate-binding protein 1 (GBP1), C-terminal domain"/>
    <property type="match status" value="1"/>
</dbReference>
<dbReference type="GO" id="GO:0003924">
    <property type="term" value="F:GTPase activity"/>
    <property type="evidence" value="ECO:0007669"/>
    <property type="project" value="InterPro"/>
</dbReference>
<protein>
    <recommendedName>
        <fullName evidence="5">GB1/RHD3-type G domain-containing protein</fullName>
    </recommendedName>
</protein>
<organism evidence="4">
    <name type="scientific">Aquarana catesbeiana</name>
    <name type="common">American bullfrog</name>
    <name type="synonym">Rana catesbeiana</name>
    <dbReference type="NCBI Taxonomy" id="8400"/>
    <lineage>
        <taxon>Eukaryota</taxon>
        <taxon>Metazoa</taxon>
        <taxon>Chordata</taxon>
        <taxon>Craniata</taxon>
        <taxon>Vertebrata</taxon>
        <taxon>Euteleostomi</taxon>
        <taxon>Amphibia</taxon>
        <taxon>Batrachia</taxon>
        <taxon>Anura</taxon>
        <taxon>Neobatrachia</taxon>
        <taxon>Ranoidea</taxon>
        <taxon>Ranidae</taxon>
        <taxon>Aquarana</taxon>
    </lineage>
</organism>
<dbReference type="Pfam" id="PF02263">
    <property type="entry name" value="GBP"/>
    <property type="match status" value="2"/>
</dbReference>
<evidence type="ECO:0000256" key="1">
    <source>
        <dbReference type="ARBA" id="ARBA00022801"/>
    </source>
</evidence>
<reference evidence="4" key="1">
    <citation type="submission" date="2017-08" db="EMBL/GenBank/DDBJ databases">
        <title>Assembly of the North American Bullfrog Genome.</title>
        <authorList>
            <person name="Warren R.L."/>
            <person name="Vandervalk B.P."/>
            <person name="Kucuk E."/>
            <person name="Birol I."/>
            <person name="Helbing C."/>
            <person name="Pandoh P."/>
            <person name="Behsaz B."/>
            <person name="Mohamadi H."/>
            <person name="Chu J."/>
            <person name="Jackman S."/>
            <person name="Hammond S.A."/>
            <person name="Veldhoen N."/>
            <person name="Kirk H."/>
            <person name="Zhao Y."/>
            <person name="Coope R."/>
            <person name="Pleasance S."/>
            <person name="Moore R."/>
            <person name="Holt R."/>
        </authorList>
    </citation>
    <scope>NUCLEOTIDE SEQUENCE</scope>
    <source>
        <strain evidence="4">Bruno</strain>
        <tissue evidence="4">Liver</tissue>
    </source>
</reference>
<evidence type="ECO:0000259" key="3">
    <source>
        <dbReference type="Pfam" id="PF02841"/>
    </source>
</evidence>
<feature type="domain" description="Guanylate-binding protein N-terminal" evidence="2">
    <location>
        <begin position="96"/>
        <end position="205"/>
    </location>
</feature>
<dbReference type="SUPFAM" id="SSF52540">
    <property type="entry name" value="P-loop containing nucleoside triphosphate hydrolases"/>
    <property type="match status" value="2"/>
</dbReference>
<evidence type="ECO:0008006" key="5">
    <source>
        <dbReference type="Google" id="ProtNLM"/>
    </source>
</evidence>
<proteinExistence type="predicted"/>
<dbReference type="InterPro" id="IPR015894">
    <property type="entry name" value="Guanylate-bd_N"/>
</dbReference>
<dbReference type="AlphaFoldDB" id="A0A2G9RSF4"/>
<evidence type="ECO:0000313" key="4">
    <source>
        <dbReference type="EMBL" id="PIO30797.1"/>
    </source>
</evidence>
<keyword evidence="1" id="KW-0378">Hydrolase</keyword>
<dbReference type="Gene3D" id="1.20.1000.10">
    <property type="entry name" value="Guanylate-binding protein, C-terminal domain"/>
    <property type="match status" value="1"/>
</dbReference>
<dbReference type="InterPro" id="IPR027417">
    <property type="entry name" value="P-loop_NTPase"/>
</dbReference>
<feature type="domain" description="Guanylate-binding protein/Atlastin C-terminal" evidence="3">
    <location>
        <begin position="212"/>
        <end position="416"/>
    </location>
</feature>
<dbReference type="EMBL" id="KV929930">
    <property type="protein sequence ID" value="PIO30797.1"/>
    <property type="molecule type" value="Genomic_DNA"/>
</dbReference>
<dbReference type="Gene3D" id="3.40.50.300">
    <property type="entry name" value="P-loop containing nucleotide triphosphate hydrolases"/>
    <property type="match status" value="1"/>
</dbReference>
<dbReference type="PANTHER" id="PTHR10751">
    <property type="entry name" value="GUANYLATE BINDING PROTEIN"/>
    <property type="match status" value="1"/>
</dbReference>
<dbReference type="GO" id="GO:0005525">
    <property type="term" value="F:GTP binding"/>
    <property type="evidence" value="ECO:0007669"/>
    <property type="project" value="InterPro"/>
</dbReference>
<dbReference type="InterPro" id="IPR036543">
    <property type="entry name" value="Guanylate-bd_C_sf"/>
</dbReference>
<feature type="domain" description="Guanylate-binding protein N-terminal" evidence="2">
    <location>
        <begin position="33"/>
        <end position="80"/>
    </location>
</feature>
<accession>A0A2G9RSF4</accession>
<evidence type="ECO:0000259" key="2">
    <source>
        <dbReference type="Pfam" id="PF02263"/>
    </source>
</evidence>
<dbReference type="Pfam" id="PF02841">
    <property type="entry name" value="GBP_C"/>
    <property type="match status" value="1"/>
</dbReference>
<dbReference type="OrthoDB" id="2135133at2759"/>
<sequence length="613" mass="71229">MFDETLLSEIPTVIMAPLPRMYHPICLIETYVDNKLRVNEDAQMILAKISQPLVVVSIVGPCRTGKSYLMNKLSRHRGASVQEEKTQSKEKAGIPSSISPFFVWAIRDFTLKSEVKGYKPTTDEHLENCEEDVATRYHKARRQNEILKLIRRYFPRQKCLFFGLPSSDKQALSRLDQVPERDLQTSFVSEAKDFCKFIYEEAPAKRLREEQIMTGSAFAQLLKSYVDVVTKGDIAHLERSMSDMSMEDNRRAMSESVALYETKMEVQQVNTEEEFQRLHEKSLEEALHEFEKKYVEHDMSQPEYLNQLKKDLLRKREEVWKILENLSWNKCEGLIQRLMCDVDQALRENKYHIPGGYKRFLKDKNNVIKRYNQEANKGVKAQEVLKDFLDSLEEIEHIILKTDQAISAKKREQPKDINPTDYSQLTKYIQSYQLPTGRFDRILIQLFGFTGHGKSSFVNSCLYILGNGRFQDKAGEGVSHGGKTMERKAYELSDAITIVDNRGFAKLGAPEAWEIYAQLCVLPFIILTKCRTESELRNTFTRMGMENIYCIENYTISDHLPVKEKHLVILNFLRDILLSVNFHLQECINFQTQQHEWTSFLKKMANESLANQT</sequence>
<dbReference type="InterPro" id="IPR003191">
    <property type="entry name" value="Guanylate-bd/ATL_C"/>
</dbReference>
<name>A0A2G9RSF4_AQUCT</name>
<gene>
    <name evidence="4" type="ORF">AB205_0037080</name>
</gene>